<evidence type="ECO:0000256" key="12">
    <source>
        <dbReference type="ARBA" id="ARBA00023268"/>
    </source>
</evidence>
<evidence type="ECO:0000256" key="4">
    <source>
        <dbReference type="ARBA" id="ARBA00022630"/>
    </source>
</evidence>
<dbReference type="GO" id="GO:0003919">
    <property type="term" value="F:FMN adenylyltransferase activity"/>
    <property type="evidence" value="ECO:0007669"/>
    <property type="project" value="UniProtKB-UniRule"/>
</dbReference>
<dbReference type="InterPro" id="IPR014729">
    <property type="entry name" value="Rossmann-like_a/b/a_fold"/>
</dbReference>
<keyword evidence="4 15" id="KW-0285">Flavoprotein</keyword>
<keyword evidence="8 15" id="KW-0547">Nucleotide-binding</keyword>
<evidence type="ECO:0000256" key="14">
    <source>
        <dbReference type="ARBA" id="ARBA00049494"/>
    </source>
</evidence>
<evidence type="ECO:0000256" key="6">
    <source>
        <dbReference type="ARBA" id="ARBA00022679"/>
    </source>
</evidence>
<evidence type="ECO:0000313" key="18">
    <source>
        <dbReference type="Proteomes" id="UP000235731"/>
    </source>
</evidence>
<gene>
    <name evidence="17" type="ORF">C0197_03210</name>
</gene>
<dbReference type="UniPathway" id="UPA00277">
    <property type="reaction ID" value="UER00407"/>
</dbReference>
<sequence length="307" mass="35146">MKIFSIKDFPLPFETAITIGAFDGIHIGHQALFRETLEASHEFNLTPLVVTFDPHPRKVLQPQLSFKLLTTFEEKISLIEKEGFDKMVILPFTHSLSELSPDLFVEKYLVDSLKARLVVVGFNFRFGKNRMGDGELLKKLGEKYHFQVKVVPPVEINGKRVSSSYIRDLISTGDVEKAALFLGRPYFLIGKVIKGKGRGRALGYPTANLLVPQEKLIPARGVYAVWAYLSNQRYKGALNIGFNPTFEEKELSIEAHLLNFNSSEDLYEKYLRIEFIKYIRPEKKFSSIDELRKQIKEDCQLIEEILA</sequence>
<dbReference type="NCBIfam" id="TIGR00083">
    <property type="entry name" value="ribF"/>
    <property type="match status" value="1"/>
</dbReference>
<evidence type="ECO:0000256" key="13">
    <source>
        <dbReference type="ARBA" id="ARBA00047880"/>
    </source>
</evidence>
<dbReference type="FunFam" id="3.40.50.620:FF:000021">
    <property type="entry name" value="Riboflavin biosynthesis protein"/>
    <property type="match status" value="1"/>
</dbReference>
<evidence type="ECO:0000256" key="3">
    <source>
        <dbReference type="ARBA" id="ARBA00005201"/>
    </source>
</evidence>
<comment type="function">
    <text evidence="1">Catalyzes the phosphorylation of riboflavin to FMN followed by the adenylation of FMN to FAD.</text>
</comment>
<keyword evidence="12" id="KW-0511">Multifunctional enzyme</keyword>
<dbReference type="GO" id="GO:0009398">
    <property type="term" value="P:FMN biosynthetic process"/>
    <property type="evidence" value="ECO:0007669"/>
    <property type="project" value="UniProtKB-UniRule"/>
</dbReference>
<keyword evidence="9 15" id="KW-0418">Kinase</keyword>
<comment type="pathway">
    <text evidence="3 15">Cofactor biosynthesis; FMN biosynthesis; FMN from riboflavin (ATP route): step 1/1.</text>
</comment>
<evidence type="ECO:0000256" key="8">
    <source>
        <dbReference type="ARBA" id="ARBA00022741"/>
    </source>
</evidence>
<dbReference type="EC" id="2.7.7.2" evidence="15"/>
<comment type="similarity">
    <text evidence="15">Belongs to the ribF family.</text>
</comment>
<dbReference type="InterPro" id="IPR015864">
    <property type="entry name" value="FAD_synthase"/>
</dbReference>
<accession>A0A2N7PJT4</accession>
<name>A0A2N7PJT4_9BACT</name>
<keyword evidence="10 15" id="KW-0274">FAD</keyword>
<dbReference type="InterPro" id="IPR002606">
    <property type="entry name" value="Riboflavin_kinase_bac"/>
</dbReference>
<dbReference type="Gene3D" id="2.40.30.30">
    <property type="entry name" value="Riboflavin kinase-like"/>
    <property type="match status" value="1"/>
</dbReference>
<dbReference type="GO" id="GO:0006747">
    <property type="term" value="P:FAD biosynthetic process"/>
    <property type="evidence" value="ECO:0007669"/>
    <property type="project" value="UniProtKB-UniRule"/>
</dbReference>
<feature type="domain" description="Riboflavin kinase" evidence="16">
    <location>
        <begin position="181"/>
        <end position="307"/>
    </location>
</feature>
<evidence type="ECO:0000259" key="16">
    <source>
        <dbReference type="SMART" id="SM00904"/>
    </source>
</evidence>
<evidence type="ECO:0000256" key="15">
    <source>
        <dbReference type="PIRNR" id="PIRNR004491"/>
    </source>
</evidence>
<comment type="caution">
    <text evidence="17">The sequence shown here is derived from an EMBL/GenBank/DDBJ whole genome shotgun (WGS) entry which is preliminary data.</text>
</comment>
<keyword evidence="5 15" id="KW-0288">FMN</keyword>
<keyword evidence="7 15" id="KW-0548">Nucleotidyltransferase</keyword>
<dbReference type="AlphaFoldDB" id="A0A2N7PJT4"/>
<dbReference type="SUPFAM" id="SSF82114">
    <property type="entry name" value="Riboflavin kinase-like"/>
    <property type="match status" value="1"/>
</dbReference>
<dbReference type="NCBIfam" id="NF004162">
    <property type="entry name" value="PRK05627.1-5"/>
    <property type="match status" value="1"/>
</dbReference>
<comment type="catalytic activity">
    <reaction evidence="14 15">
        <text>FMN + ATP + H(+) = FAD + diphosphate</text>
        <dbReference type="Rhea" id="RHEA:17237"/>
        <dbReference type="ChEBI" id="CHEBI:15378"/>
        <dbReference type="ChEBI" id="CHEBI:30616"/>
        <dbReference type="ChEBI" id="CHEBI:33019"/>
        <dbReference type="ChEBI" id="CHEBI:57692"/>
        <dbReference type="ChEBI" id="CHEBI:58210"/>
        <dbReference type="EC" id="2.7.7.2"/>
    </reaction>
</comment>
<dbReference type="Proteomes" id="UP000235731">
    <property type="component" value="Unassembled WGS sequence"/>
</dbReference>
<comment type="pathway">
    <text evidence="2 15">Cofactor biosynthesis; FAD biosynthesis; FAD from FMN: step 1/1.</text>
</comment>
<dbReference type="EMBL" id="PNIE01000044">
    <property type="protein sequence ID" value="PMP63154.1"/>
    <property type="molecule type" value="Genomic_DNA"/>
</dbReference>
<comment type="catalytic activity">
    <reaction evidence="13 15">
        <text>riboflavin + ATP = FMN + ADP + H(+)</text>
        <dbReference type="Rhea" id="RHEA:14357"/>
        <dbReference type="ChEBI" id="CHEBI:15378"/>
        <dbReference type="ChEBI" id="CHEBI:30616"/>
        <dbReference type="ChEBI" id="CHEBI:57986"/>
        <dbReference type="ChEBI" id="CHEBI:58210"/>
        <dbReference type="ChEBI" id="CHEBI:456216"/>
        <dbReference type="EC" id="2.7.1.26"/>
    </reaction>
</comment>
<dbReference type="CDD" id="cd02064">
    <property type="entry name" value="FAD_synthetase_N"/>
    <property type="match status" value="1"/>
</dbReference>
<evidence type="ECO:0000256" key="11">
    <source>
        <dbReference type="ARBA" id="ARBA00022840"/>
    </source>
</evidence>
<dbReference type="Pfam" id="PF06574">
    <property type="entry name" value="FAD_syn"/>
    <property type="match status" value="1"/>
</dbReference>
<evidence type="ECO:0000256" key="7">
    <source>
        <dbReference type="ARBA" id="ARBA00022695"/>
    </source>
</evidence>
<proteinExistence type="inferred from homology"/>
<dbReference type="SUPFAM" id="SSF52374">
    <property type="entry name" value="Nucleotidylyl transferase"/>
    <property type="match status" value="1"/>
</dbReference>
<dbReference type="SMART" id="SM00904">
    <property type="entry name" value="Flavokinase"/>
    <property type="match status" value="1"/>
</dbReference>
<dbReference type="InterPro" id="IPR015865">
    <property type="entry name" value="Riboflavin_kinase_bac/euk"/>
</dbReference>
<dbReference type="InterPro" id="IPR023468">
    <property type="entry name" value="Riboflavin_kinase"/>
</dbReference>
<protein>
    <recommendedName>
        <fullName evidence="15">Riboflavin biosynthesis protein</fullName>
    </recommendedName>
    <domain>
        <recommendedName>
            <fullName evidence="15">Riboflavin kinase</fullName>
            <ecNumber evidence="15">2.7.1.26</ecNumber>
        </recommendedName>
        <alternativeName>
            <fullName evidence="15">Flavokinase</fullName>
        </alternativeName>
    </domain>
    <domain>
        <recommendedName>
            <fullName evidence="15">FMN adenylyltransferase</fullName>
            <ecNumber evidence="15">2.7.7.2</ecNumber>
        </recommendedName>
        <alternativeName>
            <fullName evidence="15">FAD pyrophosphorylase</fullName>
        </alternativeName>
        <alternativeName>
            <fullName evidence="15">FAD synthase</fullName>
        </alternativeName>
    </domain>
</protein>
<evidence type="ECO:0000256" key="2">
    <source>
        <dbReference type="ARBA" id="ARBA00004726"/>
    </source>
</evidence>
<dbReference type="Gene3D" id="3.40.50.620">
    <property type="entry name" value="HUPs"/>
    <property type="match status" value="1"/>
</dbReference>
<evidence type="ECO:0000313" key="17">
    <source>
        <dbReference type="EMBL" id="PMP63154.1"/>
    </source>
</evidence>
<dbReference type="EC" id="2.7.1.26" evidence="15"/>
<dbReference type="UniPathway" id="UPA00276">
    <property type="reaction ID" value="UER00406"/>
</dbReference>
<dbReference type="GO" id="GO:0009231">
    <property type="term" value="P:riboflavin biosynthetic process"/>
    <property type="evidence" value="ECO:0007669"/>
    <property type="project" value="InterPro"/>
</dbReference>
<keyword evidence="6 15" id="KW-0808">Transferase</keyword>
<evidence type="ECO:0000256" key="5">
    <source>
        <dbReference type="ARBA" id="ARBA00022643"/>
    </source>
</evidence>
<keyword evidence="11 15" id="KW-0067">ATP-binding</keyword>
<dbReference type="Pfam" id="PF01687">
    <property type="entry name" value="Flavokinase"/>
    <property type="match status" value="1"/>
</dbReference>
<organism evidence="17 18">
    <name type="scientific">Caldimicrobium thiodismutans</name>
    <dbReference type="NCBI Taxonomy" id="1653476"/>
    <lineage>
        <taxon>Bacteria</taxon>
        <taxon>Pseudomonadati</taxon>
        <taxon>Thermodesulfobacteriota</taxon>
        <taxon>Thermodesulfobacteria</taxon>
        <taxon>Thermodesulfobacteriales</taxon>
        <taxon>Thermodesulfobacteriaceae</taxon>
        <taxon>Caldimicrobium</taxon>
    </lineage>
</organism>
<evidence type="ECO:0000256" key="1">
    <source>
        <dbReference type="ARBA" id="ARBA00002121"/>
    </source>
</evidence>
<dbReference type="PANTHER" id="PTHR22749:SF6">
    <property type="entry name" value="RIBOFLAVIN KINASE"/>
    <property type="match status" value="1"/>
</dbReference>
<dbReference type="PANTHER" id="PTHR22749">
    <property type="entry name" value="RIBOFLAVIN KINASE/FMN ADENYLYLTRANSFERASE"/>
    <property type="match status" value="1"/>
</dbReference>
<evidence type="ECO:0000256" key="9">
    <source>
        <dbReference type="ARBA" id="ARBA00022777"/>
    </source>
</evidence>
<dbReference type="FunFam" id="2.40.30.30:FF:000003">
    <property type="entry name" value="Riboflavin biosynthesis protein"/>
    <property type="match status" value="1"/>
</dbReference>
<dbReference type="NCBIfam" id="NF004160">
    <property type="entry name" value="PRK05627.1-3"/>
    <property type="match status" value="1"/>
</dbReference>
<dbReference type="GO" id="GO:0008531">
    <property type="term" value="F:riboflavin kinase activity"/>
    <property type="evidence" value="ECO:0007669"/>
    <property type="project" value="UniProtKB-UniRule"/>
</dbReference>
<dbReference type="PIRSF" id="PIRSF004491">
    <property type="entry name" value="FAD_Synth"/>
    <property type="match status" value="1"/>
</dbReference>
<dbReference type="InterPro" id="IPR023465">
    <property type="entry name" value="Riboflavin_kinase_dom_sf"/>
</dbReference>
<dbReference type="GO" id="GO:0005524">
    <property type="term" value="F:ATP binding"/>
    <property type="evidence" value="ECO:0007669"/>
    <property type="project" value="UniProtKB-UniRule"/>
</dbReference>
<reference evidence="17 18" key="1">
    <citation type="submission" date="2018-01" db="EMBL/GenBank/DDBJ databases">
        <title>Metagenomic assembled genomes from two thermal pools in the Uzon Caldera, Kamchatka, Russia.</title>
        <authorList>
            <person name="Wilkins L."/>
            <person name="Ettinger C."/>
        </authorList>
    </citation>
    <scope>NUCLEOTIDE SEQUENCE [LARGE SCALE GENOMIC DNA]</scope>
    <source>
        <strain evidence="17">ZAV-15</strain>
    </source>
</reference>
<evidence type="ECO:0000256" key="10">
    <source>
        <dbReference type="ARBA" id="ARBA00022827"/>
    </source>
</evidence>